<feature type="modified residue" description="4-aspartylphosphate" evidence="4">
    <location>
        <position position="463"/>
    </location>
</feature>
<comment type="caution">
    <text evidence="9">The sequence shown here is derived from an EMBL/GenBank/DDBJ whole genome shotgun (WGS) entry which is preliminary data.</text>
</comment>
<keyword evidence="10" id="KW-1185">Reference proteome</keyword>
<dbReference type="RefSeq" id="WP_166697637.1">
    <property type="nucleotide sequence ID" value="NZ_JAAQTL010000001.1"/>
</dbReference>
<dbReference type="PANTHER" id="PTHR43065">
    <property type="entry name" value="SENSOR HISTIDINE KINASE"/>
    <property type="match status" value="1"/>
</dbReference>
<dbReference type="SUPFAM" id="SSF55874">
    <property type="entry name" value="ATPase domain of HSP90 chaperone/DNA topoisomerase II/histidine kinase"/>
    <property type="match status" value="1"/>
</dbReference>
<feature type="domain" description="Response regulatory" evidence="6">
    <location>
        <begin position="414"/>
        <end position="524"/>
    </location>
</feature>
<dbReference type="InterPro" id="IPR003661">
    <property type="entry name" value="HisK_dim/P_dom"/>
</dbReference>
<dbReference type="EC" id="2.7.13.3" evidence="2"/>
<dbReference type="InterPro" id="IPR001789">
    <property type="entry name" value="Sig_transdc_resp-reg_receiver"/>
</dbReference>
<dbReference type="Gene3D" id="3.30.565.10">
    <property type="entry name" value="Histidine kinase-like ATPase, C-terminal domain"/>
    <property type="match status" value="1"/>
</dbReference>
<dbReference type="InterPro" id="IPR004358">
    <property type="entry name" value="Sig_transdc_His_kin-like_C"/>
</dbReference>
<dbReference type="PROSITE" id="PS50112">
    <property type="entry name" value="PAS"/>
    <property type="match status" value="1"/>
</dbReference>
<dbReference type="InterPro" id="IPR036890">
    <property type="entry name" value="HATPase_C_sf"/>
</dbReference>
<evidence type="ECO:0000256" key="2">
    <source>
        <dbReference type="ARBA" id="ARBA00012438"/>
    </source>
</evidence>
<dbReference type="SMART" id="SM00091">
    <property type="entry name" value="PAS"/>
    <property type="match status" value="1"/>
</dbReference>
<dbReference type="SMART" id="SM00448">
    <property type="entry name" value="REC"/>
    <property type="match status" value="1"/>
</dbReference>
<feature type="domain" description="Histidine kinase" evidence="5">
    <location>
        <begin position="159"/>
        <end position="379"/>
    </location>
</feature>
<evidence type="ECO:0000259" key="8">
    <source>
        <dbReference type="PROSITE" id="PS50113"/>
    </source>
</evidence>
<dbReference type="InterPro" id="IPR005467">
    <property type="entry name" value="His_kinase_dom"/>
</dbReference>
<dbReference type="Pfam" id="PF02518">
    <property type="entry name" value="HATPase_c"/>
    <property type="match status" value="1"/>
</dbReference>
<dbReference type="InterPro" id="IPR035965">
    <property type="entry name" value="PAS-like_dom_sf"/>
</dbReference>
<feature type="domain" description="PAC" evidence="8">
    <location>
        <begin position="87"/>
        <end position="139"/>
    </location>
</feature>
<dbReference type="NCBIfam" id="TIGR00229">
    <property type="entry name" value="sensory_box"/>
    <property type="match status" value="1"/>
</dbReference>
<dbReference type="PROSITE" id="PS50109">
    <property type="entry name" value="HIS_KIN"/>
    <property type="match status" value="1"/>
</dbReference>
<dbReference type="Gene3D" id="3.40.50.2300">
    <property type="match status" value="1"/>
</dbReference>
<dbReference type="SUPFAM" id="SSF52172">
    <property type="entry name" value="CheY-like"/>
    <property type="match status" value="1"/>
</dbReference>
<dbReference type="InterPro" id="IPR036097">
    <property type="entry name" value="HisK_dim/P_sf"/>
</dbReference>
<protein>
    <recommendedName>
        <fullName evidence="2">histidine kinase</fullName>
        <ecNumber evidence="2">2.7.13.3</ecNumber>
    </recommendedName>
</protein>
<reference evidence="9 10" key="1">
    <citation type="journal article" date="2006" name="Int. J. Syst. Evol. Microbiol.">
        <title>Dyella yeojuensis sp. nov., isolated from greenhouse soil in Korea.</title>
        <authorList>
            <person name="Kim B.Y."/>
            <person name="Weon H.Y."/>
            <person name="Lee K.H."/>
            <person name="Seok S.J."/>
            <person name="Kwon S.W."/>
            <person name="Go S.J."/>
            <person name="Stackebrandt E."/>
        </authorList>
    </citation>
    <scope>NUCLEOTIDE SEQUENCE [LARGE SCALE GENOMIC DNA]</scope>
    <source>
        <strain evidence="9 10">DSM 17673</strain>
    </source>
</reference>
<feature type="domain" description="PAS" evidence="7">
    <location>
        <begin position="12"/>
        <end position="68"/>
    </location>
</feature>
<organism evidence="9 10">
    <name type="scientific">Luteibacter yeojuensis</name>
    <dbReference type="NCBI Taxonomy" id="345309"/>
    <lineage>
        <taxon>Bacteria</taxon>
        <taxon>Pseudomonadati</taxon>
        <taxon>Pseudomonadota</taxon>
        <taxon>Gammaproteobacteria</taxon>
        <taxon>Lysobacterales</taxon>
        <taxon>Rhodanobacteraceae</taxon>
        <taxon>Luteibacter</taxon>
    </lineage>
</organism>
<keyword evidence="3 4" id="KW-0597">Phosphoprotein</keyword>
<dbReference type="SUPFAM" id="SSF55785">
    <property type="entry name" value="PYP-like sensor domain (PAS domain)"/>
    <property type="match status" value="1"/>
</dbReference>
<evidence type="ECO:0000259" key="5">
    <source>
        <dbReference type="PROSITE" id="PS50109"/>
    </source>
</evidence>
<dbReference type="Pfam" id="PF00512">
    <property type="entry name" value="HisKA"/>
    <property type="match status" value="1"/>
</dbReference>
<proteinExistence type="predicted"/>
<evidence type="ECO:0000313" key="9">
    <source>
        <dbReference type="EMBL" id="NID13886.1"/>
    </source>
</evidence>
<dbReference type="Pfam" id="PF00072">
    <property type="entry name" value="Response_reg"/>
    <property type="match status" value="1"/>
</dbReference>
<dbReference type="SMART" id="SM00387">
    <property type="entry name" value="HATPase_c"/>
    <property type="match status" value="1"/>
</dbReference>
<evidence type="ECO:0000313" key="10">
    <source>
        <dbReference type="Proteomes" id="UP000518878"/>
    </source>
</evidence>
<dbReference type="PROSITE" id="PS50113">
    <property type="entry name" value="PAC"/>
    <property type="match status" value="1"/>
</dbReference>
<dbReference type="Gene3D" id="1.10.287.130">
    <property type="match status" value="1"/>
</dbReference>
<dbReference type="AlphaFoldDB" id="A0A7X5QR46"/>
<accession>A0A7X5QR46</accession>
<sequence length="524" mass="56070">MNRDDIDELRRSHEQFRLLVQGVADYAIYMLDPEGRVSSWNSGAERIKGYRPEDIIGSHYSSFYTPEDVSRREPWKNLTAAKEQGRLETEGWRVRKDGTRFWAHVILDRIDDDDGKFVGFAKVTRDVTEKRNAALALEQARNALFQSQKLEAVGQLTGGVAHDFNNLLMAIHGNLDLLTQVENMPPKACTLVGNALSGVRRGVALVQRMLAFARRQQLHLVPVNLADLVYGMSDLMRTSLGPGILVEASFPLSLPPVLADVNQLELCLLNLAVNARDAMPDGGTLRISGRLEEISDPAGLGLPSGDYVHLSLVDTGEGMDAATLERATEPFFTTKGVGKGTGLGLSMVHGIVQQCGGALRLGSRRPGGTTVDIWLPLATPLAPSIAAPVGTAPAGGAQGIGAPVEASATTAATSILVVDDDPLVLSTTVEMLCFEGYDAVGVSSAQQALKMLGESSVSVLVTDHAMPGMTGTELAVRVAETYPGIHVVLASGYAEMPEKTSAVHARLQKPYGRSDLLAALRQSS</sequence>
<dbReference type="InterPro" id="IPR000014">
    <property type="entry name" value="PAS"/>
</dbReference>
<dbReference type="EMBL" id="JAAQTL010000001">
    <property type="protein sequence ID" value="NID13886.1"/>
    <property type="molecule type" value="Genomic_DNA"/>
</dbReference>
<evidence type="ECO:0000256" key="3">
    <source>
        <dbReference type="ARBA" id="ARBA00022553"/>
    </source>
</evidence>
<dbReference type="Pfam" id="PF13426">
    <property type="entry name" value="PAS_9"/>
    <property type="match status" value="1"/>
</dbReference>
<gene>
    <name evidence="9" type="ORF">HBF32_00165</name>
</gene>
<evidence type="ECO:0000259" key="6">
    <source>
        <dbReference type="PROSITE" id="PS50110"/>
    </source>
</evidence>
<dbReference type="SMART" id="SM00388">
    <property type="entry name" value="HisKA"/>
    <property type="match status" value="1"/>
</dbReference>
<dbReference type="PANTHER" id="PTHR43065:SF49">
    <property type="entry name" value="HISTIDINE KINASE"/>
    <property type="match status" value="1"/>
</dbReference>
<dbReference type="InterPro" id="IPR011006">
    <property type="entry name" value="CheY-like_superfamily"/>
</dbReference>
<dbReference type="PRINTS" id="PR00344">
    <property type="entry name" value="BCTRLSENSOR"/>
</dbReference>
<dbReference type="Gene3D" id="3.30.450.20">
    <property type="entry name" value="PAS domain"/>
    <property type="match status" value="1"/>
</dbReference>
<evidence type="ECO:0000259" key="7">
    <source>
        <dbReference type="PROSITE" id="PS50112"/>
    </source>
</evidence>
<dbReference type="InterPro" id="IPR000700">
    <property type="entry name" value="PAS-assoc_C"/>
</dbReference>
<dbReference type="GO" id="GO:0000155">
    <property type="term" value="F:phosphorelay sensor kinase activity"/>
    <property type="evidence" value="ECO:0007669"/>
    <property type="project" value="InterPro"/>
</dbReference>
<comment type="catalytic activity">
    <reaction evidence="1">
        <text>ATP + protein L-histidine = ADP + protein N-phospho-L-histidine.</text>
        <dbReference type="EC" id="2.7.13.3"/>
    </reaction>
</comment>
<dbReference type="Proteomes" id="UP000518878">
    <property type="component" value="Unassembled WGS sequence"/>
</dbReference>
<dbReference type="SUPFAM" id="SSF47384">
    <property type="entry name" value="Homodimeric domain of signal transducing histidine kinase"/>
    <property type="match status" value="1"/>
</dbReference>
<dbReference type="InterPro" id="IPR003594">
    <property type="entry name" value="HATPase_dom"/>
</dbReference>
<evidence type="ECO:0000256" key="1">
    <source>
        <dbReference type="ARBA" id="ARBA00000085"/>
    </source>
</evidence>
<evidence type="ECO:0000256" key="4">
    <source>
        <dbReference type="PROSITE-ProRule" id="PRU00169"/>
    </source>
</evidence>
<dbReference type="CDD" id="cd00130">
    <property type="entry name" value="PAS"/>
    <property type="match status" value="1"/>
</dbReference>
<dbReference type="PROSITE" id="PS50110">
    <property type="entry name" value="RESPONSE_REGULATORY"/>
    <property type="match status" value="1"/>
</dbReference>
<name>A0A7X5QR46_9GAMM</name>